<proteinExistence type="predicted"/>
<comment type="caution">
    <text evidence="1">The sequence shown here is derived from an EMBL/GenBank/DDBJ whole genome shotgun (WGS) entry which is preliminary data.</text>
</comment>
<feature type="non-terminal residue" evidence="1">
    <location>
        <position position="1"/>
    </location>
</feature>
<name>A0A9Q0N3T9_9DIPT</name>
<gene>
    <name evidence="1" type="ORF">Bhyg_07966</name>
</gene>
<evidence type="ECO:0000313" key="1">
    <source>
        <dbReference type="EMBL" id="KAJ6643010.1"/>
    </source>
</evidence>
<protein>
    <submittedName>
        <fullName evidence="1">Uncharacterized protein</fullName>
    </submittedName>
</protein>
<evidence type="ECO:0000313" key="2">
    <source>
        <dbReference type="Proteomes" id="UP001151699"/>
    </source>
</evidence>
<feature type="non-terminal residue" evidence="1">
    <location>
        <position position="93"/>
    </location>
</feature>
<sequence>NENRDVLASVENLQRNDTLQSNSINIDDLLEHSKTTSEADVDSPTQAVIDCRSIFDDPSNWPVKDPAFVNSMIKNPIVQETNLDFSQSKKPYN</sequence>
<dbReference type="EMBL" id="WJQU01000002">
    <property type="protein sequence ID" value="KAJ6643010.1"/>
    <property type="molecule type" value="Genomic_DNA"/>
</dbReference>
<organism evidence="1 2">
    <name type="scientific">Pseudolycoriella hygida</name>
    <dbReference type="NCBI Taxonomy" id="35572"/>
    <lineage>
        <taxon>Eukaryota</taxon>
        <taxon>Metazoa</taxon>
        <taxon>Ecdysozoa</taxon>
        <taxon>Arthropoda</taxon>
        <taxon>Hexapoda</taxon>
        <taxon>Insecta</taxon>
        <taxon>Pterygota</taxon>
        <taxon>Neoptera</taxon>
        <taxon>Endopterygota</taxon>
        <taxon>Diptera</taxon>
        <taxon>Nematocera</taxon>
        <taxon>Sciaroidea</taxon>
        <taxon>Sciaridae</taxon>
        <taxon>Pseudolycoriella</taxon>
    </lineage>
</organism>
<dbReference type="AlphaFoldDB" id="A0A9Q0N3T9"/>
<reference evidence="1" key="1">
    <citation type="submission" date="2022-07" db="EMBL/GenBank/DDBJ databases">
        <authorList>
            <person name="Trinca V."/>
            <person name="Uliana J.V.C."/>
            <person name="Torres T.T."/>
            <person name="Ward R.J."/>
            <person name="Monesi N."/>
        </authorList>
    </citation>
    <scope>NUCLEOTIDE SEQUENCE</scope>
    <source>
        <strain evidence="1">HSMRA1968</strain>
        <tissue evidence="1">Whole embryos</tissue>
    </source>
</reference>
<dbReference type="Proteomes" id="UP001151699">
    <property type="component" value="Chromosome B"/>
</dbReference>
<accession>A0A9Q0N3T9</accession>
<keyword evidence="2" id="KW-1185">Reference proteome</keyword>